<dbReference type="EMBL" id="JBAMMX010000022">
    <property type="protein sequence ID" value="KAK6918540.1"/>
    <property type="molecule type" value="Genomic_DNA"/>
</dbReference>
<evidence type="ECO:0000313" key="1">
    <source>
        <dbReference type="EMBL" id="KAK6918540.1"/>
    </source>
</evidence>
<proteinExistence type="predicted"/>
<dbReference type="AlphaFoldDB" id="A0AAN8Z035"/>
<accession>A0AAN8Z035</accession>
<evidence type="ECO:0000313" key="2">
    <source>
        <dbReference type="Proteomes" id="UP001370490"/>
    </source>
</evidence>
<gene>
    <name evidence="1" type="ORF">RJ641_016962</name>
</gene>
<keyword evidence="2" id="KW-1185">Reference proteome</keyword>
<reference evidence="1 2" key="1">
    <citation type="submission" date="2023-12" db="EMBL/GenBank/DDBJ databases">
        <title>A high-quality genome assembly for Dillenia turbinata (Dilleniales).</title>
        <authorList>
            <person name="Chanderbali A."/>
        </authorList>
    </citation>
    <scope>NUCLEOTIDE SEQUENCE [LARGE SCALE GENOMIC DNA]</scope>
    <source>
        <strain evidence="1">LSX21</strain>
        <tissue evidence="1">Leaf</tissue>
    </source>
</reference>
<comment type="caution">
    <text evidence="1">The sequence shown here is derived from an EMBL/GenBank/DDBJ whole genome shotgun (WGS) entry which is preliminary data.</text>
</comment>
<dbReference type="Proteomes" id="UP001370490">
    <property type="component" value="Unassembled WGS sequence"/>
</dbReference>
<name>A0AAN8Z035_9MAGN</name>
<organism evidence="1 2">
    <name type="scientific">Dillenia turbinata</name>
    <dbReference type="NCBI Taxonomy" id="194707"/>
    <lineage>
        <taxon>Eukaryota</taxon>
        <taxon>Viridiplantae</taxon>
        <taxon>Streptophyta</taxon>
        <taxon>Embryophyta</taxon>
        <taxon>Tracheophyta</taxon>
        <taxon>Spermatophyta</taxon>
        <taxon>Magnoliopsida</taxon>
        <taxon>eudicotyledons</taxon>
        <taxon>Gunneridae</taxon>
        <taxon>Pentapetalae</taxon>
        <taxon>Dilleniales</taxon>
        <taxon>Dilleniaceae</taxon>
        <taxon>Dillenia</taxon>
    </lineage>
</organism>
<protein>
    <submittedName>
        <fullName evidence="1">Uncharacterized protein</fullName>
    </submittedName>
</protein>
<sequence length="140" mass="15087">MELCFAATKNYFLKDMRLGFASIIKWLGVQSVTIATAFGRVVRPTFAKEDPSSGHSYKGAQQILAISGTFVINESTRDAAESLGLRLSNGLGEVSEWIVSGPLIAANDVLNWSFSDALGSVATWLKSRLPNHNVKGVKIG</sequence>